<dbReference type="OrthoDB" id="3286086at2"/>
<keyword evidence="2" id="KW-1185">Reference proteome</keyword>
<gene>
    <name evidence="1" type="ORF">D5281_08485</name>
</gene>
<evidence type="ECO:0000313" key="2">
    <source>
        <dbReference type="Proteomes" id="UP001154420"/>
    </source>
</evidence>
<proteinExistence type="predicted"/>
<reference evidence="1" key="1">
    <citation type="submission" date="2018-09" db="EMBL/GenBank/DDBJ databases">
        <title>Murine metabolic-syndrome-specific gut microbial biobank.</title>
        <authorList>
            <person name="Liu C."/>
        </authorList>
    </citation>
    <scope>NUCLEOTIDE SEQUENCE</scope>
    <source>
        <strain evidence="1">D42-62</strain>
    </source>
</reference>
<protein>
    <submittedName>
        <fullName evidence="1">Uncharacterized protein</fullName>
    </submittedName>
</protein>
<comment type="caution">
    <text evidence="1">The sequence shown here is derived from an EMBL/GenBank/DDBJ whole genome shotgun (WGS) entry which is preliminary data.</text>
</comment>
<dbReference type="InterPro" id="IPR008930">
    <property type="entry name" value="Terpenoid_cyclase/PrenylTrfase"/>
</dbReference>
<organism evidence="1 2">
    <name type="scientific">Parablautia muri</name>
    <dbReference type="NCBI Taxonomy" id="2320879"/>
    <lineage>
        <taxon>Bacteria</taxon>
        <taxon>Bacillati</taxon>
        <taxon>Bacillota</taxon>
        <taxon>Clostridia</taxon>
        <taxon>Lachnospirales</taxon>
        <taxon>Lachnospiraceae</taxon>
        <taxon>Parablautia</taxon>
    </lineage>
</organism>
<evidence type="ECO:0000313" key="1">
    <source>
        <dbReference type="EMBL" id="NBJ92630.1"/>
    </source>
</evidence>
<dbReference type="Gene3D" id="1.50.10.20">
    <property type="match status" value="1"/>
</dbReference>
<dbReference type="AlphaFoldDB" id="A0A9X5BF57"/>
<dbReference type="RefSeq" id="WP_160559720.1">
    <property type="nucleotide sequence ID" value="NZ_QZDT01000010.1"/>
</dbReference>
<accession>A0A9X5BF57</accession>
<dbReference type="EMBL" id="QZDT01000010">
    <property type="protein sequence ID" value="NBJ92630.1"/>
    <property type="molecule type" value="Genomic_DNA"/>
</dbReference>
<sequence>MNIKAAKQFILQNARPIDLAIYQYYFENQSNQMVSVELLNYQNKDGGFGNGLESDFLNPNSSPIATNDAIITLFRVGALIKDSEMVKGIVKYLDSHDSFDEDKKRWLFAIESNKDYPHAIWWEKNDTDGISGFNPTISLAAFMVCYGKETTLYKNIIKEGLKYLEEHEDISGEELKCYLLAYEMLTQNNIGEIIDLGYLEELIRKRVGSIICKDIAKYGVEYVTVPSDIFSGIYLEFITPEIAPLIDAEKAVLDKLQKEDGGYDITWQWYTLYSEFEQARNNWRPRVTTEKLLFYGIQNMREQ</sequence>
<dbReference type="Proteomes" id="UP001154420">
    <property type="component" value="Unassembled WGS sequence"/>
</dbReference>
<name>A0A9X5BF57_9FIRM</name>
<dbReference type="SUPFAM" id="SSF48239">
    <property type="entry name" value="Terpenoid cyclases/Protein prenyltransferases"/>
    <property type="match status" value="1"/>
</dbReference>